<reference evidence="7" key="1">
    <citation type="journal article" date="2020" name="mSystems">
        <title>Genome- and Community-Level Interaction Insights into Carbon Utilization and Element Cycling Functions of Hydrothermarchaeota in Hydrothermal Sediment.</title>
        <authorList>
            <person name="Zhou Z."/>
            <person name="Liu Y."/>
            <person name="Xu W."/>
            <person name="Pan J."/>
            <person name="Luo Z.H."/>
            <person name="Li M."/>
        </authorList>
    </citation>
    <scope>NUCLEOTIDE SEQUENCE [LARGE SCALE GENOMIC DNA]</scope>
    <source>
        <strain evidence="7">SpSt-210</strain>
    </source>
</reference>
<sequence length="225" mass="23101">MASGVVLLTGFEAFGGSTVNPSQEVARRLHGTTIDGMGVVGHTLPVSLKQIGSAIDRIVQETDPEIVISLGQSGSASTIVLERFAVNLADFSAPDNDGASVTDAALEGDGPTAIASRLPLRAIESALLDAGIPARLSNSAGTYLCNAAMYLFLIRTGPETPCGFIHLPCLPEQVATALKAARDGEGPRPASTASMSLDLMVAAVRLAIQVTVRHAAESRVGLPSG</sequence>
<evidence type="ECO:0000256" key="6">
    <source>
        <dbReference type="PROSITE-ProRule" id="PRU10077"/>
    </source>
</evidence>
<dbReference type="PANTHER" id="PTHR23402:SF1">
    <property type="entry name" value="PYROGLUTAMYL-PEPTIDASE I"/>
    <property type="match status" value="1"/>
</dbReference>
<keyword evidence="5" id="KW-0788">Thiol protease</keyword>
<evidence type="ECO:0000313" key="7">
    <source>
        <dbReference type="EMBL" id="HEG92708.1"/>
    </source>
</evidence>
<dbReference type="GO" id="GO:0005829">
    <property type="term" value="C:cytosol"/>
    <property type="evidence" value="ECO:0007669"/>
    <property type="project" value="InterPro"/>
</dbReference>
<keyword evidence="3" id="KW-0645">Protease</keyword>
<comment type="caution">
    <text evidence="7">The sequence shown here is derived from an EMBL/GenBank/DDBJ whole genome shotgun (WGS) entry which is preliminary data.</text>
</comment>
<evidence type="ECO:0000256" key="2">
    <source>
        <dbReference type="ARBA" id="ARBA00022490"/>
    </source>
</evidence>
<comment type="similarity">
    <text evidence="1">Belongs to the peptidase C15 family.</text>
</comment>
<dbReference type="PIRSF" id="PIRSF015592">
    <property type="entry name" value="Prld-crbxl_pptds"/>
    <property type="match status" value="1"/>
</dbReference>
<dbReference type="GO" id="GO:0006508">
    <property type="term" value="P:proteolysis"/>
    <property type="evidence" value="ECO:0007669"/>
    <property type="project" value="UniProtKB-KW"/>
</dbReference>
<dbReference type="InterPro" id="IPR033694">
    <property type="entry name" value="PGPEP1_Cys_AS"/>
</dbReference>
<organism evidence="7">
    <name type="scientific">Thermorudis peleae</name>
    <dbReference type="NCBI Taxonomy" id="1382356"/>
    <lineage>
        <taxon>Bacteria</taxon>
        <taxon>Pseudomonadati</taxon>
        <taxon>Thermomicrobiota</taxon>
        <taxon>Thermomicrobia</taxon>
        <taxon>Thermomicrobia incertae sedis</taxon>
        <taxon>Thermorudis</taxon>
    </lineage>
</organism>
<dbReference type="EMBL" id="DSIY01000348">
    <property type="protein sequence ID" value="HEG92708.1"/>
    <property type="molecule type" value="Genomic_DNA"/>
</dbReference>
<dbReference type="InterPro" id="IPR000816">
    <property type="entry name" value="Peptidase_C15"/>
</dbReference>
<proteinExistence type="inferred from homology"/>
<keyword evidence="2" id="KW-0963">Cytoplasm</keyword>
<dbReference type="PROSITE" id="PS01334">
    <property type="entry name" value="PYRASE_CYS"/>
    <property type="match status" value="1"/>
</dbReference>
<dbReference type="EC" id="3.4.19.3" evidence="6"/>
<evidence type="ECO:0000256" key="3">
    <source>
        <dbReference type="ARBA" id="ARBA00022670"/>
    </source>
</evidence>
<evidence type="ECO:0000256" key="1">
    <source>
        <dbReference type="ARBA" id="ARBA00006641"/>
    </source>
</evidence>
<protein>
    <recommendedName>
        <fullName evidence="6">Pyroglutamyl-peptidase I</fullName>
        <ecNumber evidence="6">3.4.19.3</ecNumber>
    </recommendedName>
</protein>
<dbReference type="InterPro" id="IPR036440">
    <property type="entry name" value="Peptidase_C15-like_sf"/>
</dbReference>
<gene>
    <name evidence="7" type="ORF">ENP34_14920</name>
</gene>
<dbReference type="Gene3D" id="3.40.630.20">
    <property type="entry name" value="Peptidase C15, pyroglutamyl peptidase I-like"/>
    <property type="match status" value="1"/>
</dbReference>
<dbReference type="AlphaFoldDB" id="A0A831X0I1"/>
<comment type="catalytic activity">
    <reaction evidence="6">
        <text>Release of an N-terminal pyroglutamyl group from a polypeptide, the second amino acid generally not being Pro.</text>
        <dbReference type="EC" id="3.4.19.3"/>
    </reaction>
</comment>
<dbReference type="CDD" id="cd00501">
    <property type="entry name" value="Peptidase_C15"/>
    <property type="match status" value="1"/>
</dbReference>
<dbReference type="SUPFAM" id="SSF53182">
    <property type="entry name" value="Pyrrolidone carboxyl peptidase (pyroglutamate aminopeptidase)"/>
    <property type="match status" value="1"/>
</dbReference>
<dbReference type="Pfam" id="PF01470">
    <property type="entry name" value="Peptidase_C15"/>
    <property type="match status" value="1"/>
</dbReference>
<accession>A0A831X0I1</accession>
<feature type="active site" evidence="6">
    <location>
        <position position="145"/>
    </location>
</feature>
<dbReference type="PANTHER" id="PTHR23402">
    <property type="entry name" value="PROTEASE FAMILY C15 PYROGLUTAMYL-PEPTIDASE I-RELATED"/>
    <property type="match status" value="1"/>
</dbReference>
<dbReference type="PRINTS" id="PR00706">
    <property type="entry name" value="PYROGLUPTASE"/>
</dbReference>
<dbReference type="GO" id="GO:0016920">
    <property type="term" value="F:pyroglutamyl-peptidase activity"/>
    <property type="evidence" value="ECO:0007669"/>
    <property type="project" value="UniProtKB-EC"/>
</dbReference>
<dbReference type="InterPro" id="IPR016125">
    <property type="entry name" value="Peptidase_C15-like"/>
</dbReference>
<evidence type="ECO:0000256" key="4">
    <source>
        <dbReference type="ARBA" id="ARBA00022801"/>
    </source>
</evidence>
<keyword evidence="4" id="KW-0378">Hydrolase</keyword>
<evidence type="ECO:0000256" key="5">
    <source>
        <dbReference type="ARBA" id="ARBA00022807"/>
    </source>
</evidence>
<name>A0A831X0I1_9BACT</name>